<evidence type="ECO:0000256" key="1">
    <source>
        <dbReference type="ARBA" id="ARBA00006586"/>
    </source>
</evidence>
<evidence type="ECO:0000313" key="5">
    <source>
        <dbReference type="EMBL" id="KKO12322.1"/>
    </source>
</evidence>
<dbReference type="Pfam" id="PF01804">
    <property type="entry name" value="Penicil_amidase"/>
    <property type="match status" value="1"/>
</dbReference>
<dbReference type="PANTHER" id="PTHR34218:SF3">
    <property type="entry name" value="ACYL-HOMOSERINE LACTONE ACYLASE PVDQ"/>
    <property type="match status" value="1"/>
</dbReference>
<proteinExistence type="inferred from homology"/>
<dbReference type="Gene3D" id="1.10.439.10">
    <property type="entry name" value="Penicillin Amidohydrolase, domain 1"/>
    <property type="match status" value="1"/>
</dbReference>
<keyword evidence="3" id="KW-0378">Hydrolase</keyword>
<dbReference type="InterPro" id="IPR043147">
    <property type="entry name" value="Penicillin_amidase_A-knob"/>
</dbReference>
<comment type="similarity">
    <text evidence="1">Belongs to the peptidase S45 family.</text>
</comment>
<reference evidence="5" key="1">
    <citation type="journal article" date="2015" name="Nature">
        <title>Complex archaea that bridge the gap between prokaryotes and eukaryotes.</title>
        <authorList>
            <person name="Spang A."/>
            <person name="Saw J.H."/>
            <person name="Jorgensen S.L."/>
            <person name="Zaremba-Niedzwiedzka K."/>
            <person name="Martijn J."/>
            <person name="Lind A.E."/>
            <person name="van Eijk R."/>
            <person name="Schleper C."/>
            <person name="Guy L."/>
            <person name="Ettema T.J."/>
        </authorList>
    </citation>
    <scope>NUCLEOTIDE SEQUENCE</scope>
</reference>
<gene>
    <name evidence="5" type="ORF">LCGC14_0003320</name>
</gene>
<dbReference type="AlphaFoldDB" id="A0A0F9YJA6"/>
<comment type="caution">
    <text evidence="5">The sequence shown here is derived from an EMBL/GenBank/DDBJ whole genome shotgun (WGS) entry which is preliminary data.</text>
</comment>
<keyword evidence="4" id="KW-0865">Zymogen</keyword>
<sequence>MRKPMLPVTSVFVSSLLVVSACSETAETPPATTTGALADYQYETDIRWTSYGIPHVKAEDWGSLGYGFAYATARDAICTIARDVLMVNGDLSLNFGEGGGNMESDIFHRAVLDEAMIESFRGGQSDKTDDFSAGYVAGYNRYLSDHGDDLPPACAGADWVRSITGLDVDKLTIGVGIRYGLGLFQREMANAAPPGTPVASFDTNFDIEAGIGSNAVAMGRAVTESGRGLLLGNPHYPWQGSSRFHMIHTTIPGEVDVMGVSLYTTNRIAIGFNHDVAWTHTVSTGMRSTVYALELDPEDPTRYRYGDAYRDMERVSIEVPVTNQEGGVDTVAREVYMSHYGPLVVSDQLPWTDTTAFAIRDVNLYNDKSAATYDALHTARNIDQVEAALSLQGVSWVNTIAADSDGTAFYADISVVPNVDSELFETCRIDADNIPSRIVLLNGSNPGCEWYESPESEIPGAMPADNMPRIRRDDYVHNANDSYWLSTPREPLEGYSPIIGSERTQVSLRTRAGLSFIEEALASGDKMGPQDLQDMLFSHRHFGAELFLDDVLALCADVSEPVMLDGNAVDITAACGVLAGWDRRSDIDSRGAHVWREFWRQAAAIDDRYAVPFDVNDPVNTPRDLATDVPAVRQGLLQALAYAQAFFQDNGIALDATWGSLQYEPRNDEQIPIPGGDGGAGMWSVITSQFNAEAGAYTPILHGNSYMQVISWDEDGRVDPRAILSYSQSEDPRSPHFADQTRLYSQSLWLDLPFHEEDILADPALQTLSLRE</sequence>
<dbReference type="InterPro" id="IPR023343">
    <property type="entry name" value="Penicillin_amidase_dom1"/>
</dbReference>
<evidence type="ECO:0000256" key="2">
    <source>
        <dbReference type="ARBA" id="ARBA00022729"/>
    </source>
</evidence>
<dbReference type="EMBL" id="LAZR01000001">
    <property type="protein sequence ID" value="KKO12322.1"/>
    <property type="molecule type" value="Genomic_DNA"/>
</dbReference>
<dbReference type="GO" id="GO:0016811">
    <property type="term" value="F:hydrolase activity, acting on carbon-nitrogen (but not peptide) bonds, in linear amides"/>
    <property type="evidence" value="ECO:0007669"/>
    <property type="project" value="InterPro"/>
</dbReference>
<dbReference type="PANTHER" id="PTHR34218">
    <property type="entry name" value="PEPTIDASE S45 PENICILLIN AMIDASE"/>
    <property type="match status" value="1"/>
</dbReference>
<accession>A0A0F9YJA6</accession>
<organism evidence="5">
    <name type="scientific">marine sediment metagenome</name>
    <dbReference type="NCBI Taxonomy" id="412755"/>
    <lineage>
        <taxon>unclassified sequences</taxon>
        <taxon>metagenomes</taxon>
        <taxon>ecological metagenomes</taxon>
    </lineage>
</organism>
<evidence type="ECO:0000256" key="4">
    <source>
        <dbReference type="ARBA" id="ARBA00023145"/>
    </source>
</evidence>
<dbReference type="Gene3D" id="3.60.20.10">
    <property type="entry name" value="Glutamine Phosphoribosylpyrophosphate, subunit 1, domain 1"/>
    <property type="match status" value="1"/>
</dbReference>
<dbReference type="PROSITE" id="PS51257">
    <property type="entry name" value="PROKAR_LIPOPROTEIN"/>
    <property type="match status" value="1"/>
</dbReference>
<dbReference type="Gene3D" id="1.10.1400.10">
    <property type="match status" value="1"/>
</dbReference>
<dbReference type="SUPFAM" id="SSF56235">
    <property type="entry name" value="N-terminal nucleophile aminohydrolases (Ntn hydrolases)"/>
    <property type="match status" value="1"/>
</dbReference>
<protein>
    <submittedName>
        <fullName evidence="5">Uncharacterized protein</fullName>
    </submittedName>
</protein>
<dbReference type="InterPro" id="IPR043146">
    <property type="entry name" value="Penicillin_amidase_N_B-knob"/>
</dbReference>
<dbReference type="InterPro" id="IPR002692">
    <property type="entry name" value="S45"/>
</dbReference>
<dbReference type="GO" id="GO:0017000">
    <property type="term" value="P:antibiotic biosynthetic process"/>
    <property type="evidence" value="ECO:0007669"/>
    <property type="project" value="InterPro"/>
</dbReference>
<dbReference type="Gene3D" id="2.30.120.10">
    <property type="match status" value="1"/>
</dbReference>
<evidence type="ECO:0000256" key="3">
    <source>
        <dbReference type="ARBA" id="ARBA00022801"/>
    </source>
</evidence>
<keyword evidence="2" id="KW-0732">Signal</keyword>
<dbReference type="InterPro" id="IPR029055">
    <property type="entry name" value="Ntn_hydrolases_N"/>
</dbReference>
<name>A0A0F9YJA6_9ZZZZ</name>